<keyword evidence="6" id="KW-0029">Amino-acid transport</keyword>
<evidence type="ECO:0000256" key="4">
    <source>
        <dbReference type="ARBA" id="ARBA00022475"/>
    </source>
</evidence>
<dbReference type="NCBIfam" id="TIGR01726">
    <property type="entry name" value="HEQRo_perm_3TM"/>
    <property type="match status" value="1"/>
</dbReference>
<accession>A0A100JW68</accession>
<dbReference type="PANTHER" id="PTHR30614:SF37">
    <property type="entry name" value="AMINO-ACID ABC TRANSPORTER PERMEASE PROTEIN YHDX-RELATED"/>
    <property type="match status" value="1"/>
</dbReference>
<reference evidence="12" key="3">
    <citation type="submission" date="2016-02" db="EMBL/GenBank/DDBJ databases">
        <title>Draft genome of pathogenic Streptomyces sp. in Japan.</title>
        <authorList>
            <person name="Tomihama T."/>
            <person name="Ikenaga M."/>
            <person name="Sakai M."/>
            <person name="Okubo T."/>
            <person name="Ikeda S."/>
        </authorList>
    </citation>
    <scope>NUCLEOTIDE SEQUENCE [LARGE SCALE GENOMIC DNA]</scope>
    <source>
        <strain evidence="12">S58</strain>
    </source>
</reference>
<dbReference type="SUPFAM" id="SSF161098">
    <property type="entry name" value="MetI-like"/>
    <property type="match status" value="1"/>
</dbReference>
<dbReference type="InterPro" id="IPR043429">
    <property type="entry name" value="ArtM/GltK/GlnP/TcyL/YhdX-like"/>
</dbReference>
<evidence type="ECO:0000256" key="9">
    <source>
        <dbReference type="RuleBase" id="RU363032"/>
    </source>
</evidence>
<dbReference type="Proteomes" id="UP000067448">
    <property type="component" value="Unassembled WGS sequence"/>
</dbReference>
<name>A0A100JW68_STRSC</name>
<dbReference type="RefSeq" id="WP_059083926.1">
    <property type="nucleotide sequence ID" value="NZ_BCMM01000045.1"/>
</dbReference>
<gene>
    <name evidence="11" type="primary">glnM_4</name>
    <name evidence="11" type="ORF">SsS58_07250</name>
</gene>
<evidence type="ECO:0000256" key="1">
    <source>
        <dbReference type="ARBA" id="ARBA00004651"/>
    </source>
</evidence>
<keyword evidence="3 9" id="KW-0813">Transport</keyword>
<evidence type="ECO:0000256" key="3">
    <source>
        <dbReference type="ARBA" id="ARBA00022448"/>
    </source>
</evidence>
<dbReference type="Pfam" id="PF00528">
    <property type="entry name" value="BPD_transp_1"/>
    <property type="match status" value="1"/>
</dbReference>
<reference evidence="11 12" key="2">
    <citation type="journal article" date="2016" name="Genome Announc.">
        <title>Draft Genome Sequences of Streptomyces scabiei S58, Streptomyces turgidiscabies T45, and Streptomyces acidiscabies a10, the Pathogens of Potato Common Scab, Isolated in Japan.</title>
        <authorList>
            <person name="Tomihama T."/>
            <person name="Nishi Y."/>
            <person name="Sakai M."/>
            <person name="Ikenaga M."/>
            <person name="Okubo T."/>
            <person name="Ikeda S."/>
        </authorList>
    </citation>
    <scope>NUCLEOTIDE SEQUENCE [LARGE SCALE GENOMIC DNA]</scope>
    <source>
        <strain evidence="11 12">S58</strain>
    </source>
</reference>
<dbReference type="InterPro" id="IPR000515">
    <property type="entry name" value="MetI-like"/>
</dbReference>
<dbReference type="InterPro" id="IPR035906">
    <property type="entry name" value="MetI-like_sf"/>
</dbReference>
<evidence type="ECO:0000256" key="7">
    <source>
        <dbReference type="ARBA" id="ARBA00022989"/>
    </source>
</evidence>
<evidence type="ECO:0000256" key="2">
    <source>
        <dbReference type="ARBA" id="ARBA00010072"/>
    </source>
</evidence>
<dbReference type="GO" id="GO:0022857">
    <property type="term" value="F:transmembrane transporter activity"/>
    <property type="evidence" value="ECO:0007669"/>
    <property type="project" value="InterPro"/>
</dbReference>
<comment type="similarity">
    <text evidence="2">Belongs to the binding-protein-dependent transport system permease family. HisMQ subfamily.</text>
</comment>
<evidence type="ECO:0000256" key="5">
    <source>
        <dbReference type="ARBA" id="ARBA00022692"/>
    </source>
</evidence>
<keyword evidence="5 9" id="KW-0812">Transmembrane</keyword>
<dbReference type="AlphaFoldDB" id="A0A100JW68"/>
<dbReference type="InterPro" id="IPR010065">
    <property type="entry name" value="AA_ABC_transptr_permease_3TM"/>
</dbReference>
<comment type="subcellular location">
    <subcellularLocation>
        <location evidence="1 9">Cell membrane</location>
        <topology evidence="1 9">Multi-pass membrane protein</topology>
    </subcellularLocation>
</comment>
<reference evidence="12" key="1">
    <citation type="submission" date="2015-11" db="EMBL/GenBank/DDBJ databases">
        <authorList>
            <consortium name="Cross-ministerial Strategic Innovation Promotion Program (SIP) consortium"/>
            <person name="Tomihama T."/>
            <person name="Ikenaga M."/>
            <person name="Sakai M."/>
            <person name="Okubo T."/>
            <person name="Ikeda S."/>
        </authorList>
    </citation>
    <scope>NUCLEOTIDE SEQUENCE [LARGE SCALE GENOMIC DNA]</scope>
    <source>
        <strain evidence="12">S58</strain>
    </source>
</reference>
<keyword evidence="8 9" id="KW-0472">Membrane</keyword>
<keyword evidence="7 9" id="KW-1133">Transmembrane helix</keyword>
<organism evidence="11 12">
    <name type="scientific">Streptomyces scabiei</name>
    <dbReference type="NCBI Taxonomy" id="1930"/>
    <lineage>
        <taxon>Bacteria</taxon>
        <taxon>Bacillati</taxon>
        <taxon>Actinomycetota</taxon>
        <taxon>Actinomycetes</taxon>
        <taxon>Kitasatosporales</taxon>
        <taxon>Streptomycetaceae</taxon>
        <taxon>Streptomyces</taxon>
    </lineage>
</organism>
<evidence type="ECO:0000313" key="12">
    <source>
        <dbReference type="Proteomes" id="UP000067448"/>
    </source>
</evidence>
<evidence type="ECO:0000259" key="10">
    <source>
        <dbReference type="PROSITE" id="PS50928"/>
    </source>
</evidence>
<evidence type="ECO:0000313" key="11">
    <source>
        <dbReference type="EMBL" id="GAQ66811.1"/>
    </source>
</evidence>
<dbReference type="PANTHER" id="PTHR30614">
    <property type="entry name" value="MEMBRANE COMPONENT OF AMINO ACID ABC TRANSPORTER"/>
    <property type="match status" value="1"/>
</dbReference>
<proteinExistence type="inferred from homology"/>
<evidence type="ECO:0000256" key="6">
    <source>
        <dbReference type="ARBA" id="ARBA00022970"/>
    </source>
</evidence>
<comment type="caution">
    <text evidence="11">The sequence shown here is derived from an EMBL/GenBank/DDBJ whole genome shotgun (WGS) entry which is preliminary data.</text>
</comment>
<feature type="transmembrane region" description="Helical" evidence="9">
    <location>
        <begin position="12"/>
        <end position="36"/>
    </location>
</feature>
<dbReference type="Gene3D" id="1.10.3720.10">
    <property type="entry name" value="MetI-like"/>
    <property type="match status" value="1"/>
</dbReference>
<dbReference type="GO" id="GO:0043190">
    <property type="term" value="C:ATP-binding cassette (ABC) transporter complex"/>
    <property type="evidence" value="ECO:0007669"/>
    <property type="project" value="InterPro"/>
</dbReference>
<feature type="transmembrane region" description="Helical" evidence="9">
    <location>
        <begin position="57"/>
        <end position="79"/>
    </location>
</feature>
<feature type="transmembrane region" description="Helical" evidence="9">
    <location>
        <begin position="189"/>
        <end position="211"/>
    </location>
</feature>
<dbReference type="GO" id="GO:0006865">
    <property type="term" value="P:amino acid transport"/>
    <property type="evidence" value="ECO:0007669"/>
    <property type="project" value="UniProtKB-KW"/>
</dbReference>
<dbReference type="OrthoDB" id="3181282at2"/>
<dbReference type="PROSITE" id="PS50928">
    <property type="entry name" value="ABC_TM1"/>
    <property type="match status" value="1"/>
</dbReference>
<dbReference type="EMBL" id="BCMM01000045">
    <property type="protein sequence ID" value="GAQ66811.1"/>
    <property type="molecule type" value="Genomic_DNA"/>
</dbReference>
<feature type="domain" description="ABC transmembrane type-1" evidence="10">
    <location>
        <begin position="15"/>
        <end position="211"/>
    </location>
</feature>
<dbReference type="CDD" id="cd06261">
    <property type="entry name" value="TM_PBP2"/>
    <property type="match status" value="1"/>
</dbReference>
<evidence type="ECO:0000256" key="8">
    <source>
        <dbReference type="ARBA" id="ARBA00023136"/>
    </source>
</evidence>
<sequence>MDALFTERATILAAFWMTLRLTAVSALGSLVLGTVLTGMRVCPLPVLRTASQIYVTVARNTPLTLILLFTSLGVGANLGVEFSAQISVNNYWLAVLGLTAYTSAFVCEALRSGINTVPVGQAEAARAVGLGFGQTLGSVVLPQAFRAVIPPLGSILIALTKNTTVALVAGVAEASVRMREMIEIYGDQVIQIFLGFAAGFVVLCLPTGLLFDRLSRRLAVTR</sequence>
<keyword evidence="4" id="KW-1003">Cell membrane</keyword>
<protein>
    <submittedName>
        <fullName evidence="11">Putative glutamine ABC transporter permease protein</fullName>
    </submittedName>
</protein>
<feature type="transmembrane region" description="Helical" evidence="9">
    <location>
        <begin position="91"/>
        <end position="110"/>
    </location>
</feature>